<accession>A0A3N4JT20</accession>
<evidence type="ECO:0000313" key="2">
    <source>
        <dbReference type="EMBL" id="RPB01327.1"/>
    </source>
</evidence>
<feature type="region of interest" description="Disordered" evidence="1">
    <location>
        <begin position="1"/>
        <end position="33"/>
    </location>
</feature>
<keyword evidence="3" id="KW-1185">Reference proteome</keyword>
<feature type="compositionally biased region" description="Basic residues" evidence="1">
    <location>
        <begin position="1"/>
        <end position="19"/>
    </location>
</feature>
<dbReference type="AlphaFoldDB" id="A0A3N4JT20"/>
<organism evidence="2 3">
    <name type="scientific">Choiromyces venosus 120613-1</name>
    <dbReference type="NCBI Taxonomy" id="1336337"/>
    <lineage>
        <taxon>Eukaryota</taxon>
        <taxon>Fungi</taxon>
        <taxon>Dikarya</taxon>
        <taxon>Ascomycota</taxon>
        <taxon>Pezizomycotina</taxon>
        <taxon>Pezizomycetes</taxon>
        <taxon>Pezizales</taxon>
        <taxon>Tuberaceae</taxon>
        <taxon>Choiromyces</taxon>
    </lineage>
</organism>
<name>A0A3N4JT20_9PEZI</name>
<evidence type="ECO:0000256" key="1">
    <source>
        <dbReference type="SAM" id="MobiDB-lite"/>
    </source>
</evidence>
<gene>
    <name evidence="2" type="ORF">L873DRAFT_676275</name>
</gene>
<dbReference type="EMBL" id="ML120374">
    <property type="protein sequence ID" value="RPB01327.1"/>
    <property type="molecule type" value="Genomic_DNA"/>
</dbReference>
<dbReference type="Proteomes" id="UP000276215">
    <property type="component" value="Unassembled WGS sequence"/>
</dbReference>
<protein>
    <submittedName>
        <fullName evidence="2">Uncharacterized protein</fullName>
    </submittedName>
</protein>
<proteinExistence type="predicted"/>
<sequence>MLSRKAKLPRVPKAKVHSRRTNERSRTPRANHHARACRAAYTVSNTHAEQHPRFPTISLYPTGDAPLIPPQPLGLCSSRYILQVTTILLSLPLPFSLWLFPTTGIETPFKPAFRGDQVLCLHNPFNPCLYKIPFRFIPSSSENLLLIFLPLSSFL</sequence>
<reference evidence="2 3" key="1">
    <citation type="journal article" date="2018" name="Nat. Ecol. Evol.">
        <title>Pezizomycetes genomes reveal the molecular basis of ectomycorrhizal truffle lifestyle.</title>
        <authorList>
            <person name="Murat C."/>
            <person name="Payen T."/>
            <person name="Noel B."/>
            <person name="Kuo A."/>
            <person name="Morin E."/>
            <person name="Chen J."/>
            <person name="Kohler A."/>
            <person name="Krizsan K."/>
            <person name="Balestrini R."/>
            <person name="Da Silva C."/>
            <person name="Montanini B."/>
            <person name="Hainaut M."/>
            <person name="Levati E."/>
            <person name="Barry K.W."/>
            <person name="Belfiori B."/>
            <person name="Cichocki N."/>
            <person name="Clum A."/>
            <person name="Dockter R.B."/>
            <person name="Fauchery L."/>
            <person name="Guy J."/>
            <person name="Iotti M."/>
            <person name="Le Tacon F."/>
            <person name="Lindquist E.A."/>
            <person name="Lipzen A."/>
            <person name="Malagnac F."/>
            <person name="Mello A."/>
            <person name="Molinier V."/>
            <person name="Miyauchi S."/>
            <person name="Poulain J."/>
            <person name="Riccioni C."/>
            <person name="Rubini A."/>
            <person name="Sitrit Y."/>
            <person name="Splivallo R."/>
            <person name="Traeger S."/>
            <person name="Wang M."/>
            <person name="Zifcakova L."/>
            <person name="Wipf D."/>
            <person name="Zambonelli A."/>
            <person name="Paolocci F."/>
            <person name="Nowrousian M."/>
            <person name="Ottonello S."/>
            <person name="Baldrian P."/>
            <person name="Spatafora J.W."/>
            <person name="Henrissat B."/>
            <person name="Nagy L.G."/>
            <person name="Aury J.M."/>
            <person name="Wincker P."/>
            <person name="Grigoriev I.V."/>
            <person name="Bonfante P."/>
            <person name="Martin F.M."/>
        </authorList>
    </citation>
    <scope>NUCLEOTIDE SEQUENCE [LARGE SCALE GENOMIC DNA]</scope>
    <source>
        <strain evidence="2 3">120613-1</strain>
    </source>
</reference>
<evidence type="ECO:0000313" key="3">
    <source>
        <dbReference type="Proteomes" id="UP000276215"/>
    </source>
</evidence>